<dbReference type="SMART" id="SM00220">
    <property type="entry name" value="S_TKc"/>
    <property type="match status" value="1"/>
</dbReference>
<feature type="compositionally biased region" description="Low complexity" evidence="6">
    <location>
        <begin position="296"/>
        <end position="309"/>
    </location>
</feature>
<dbReference type="PANTHER" id="PTHR11042:SF196">
    <property type="entry name" value="MITOSIS INHIBITOR PROTEIN KINASE SWE1"/>
    <property type="match status" value="1"/>
</dbReference>
<feature type="compositionally biased region" description="Polar residues" evidence="6">
    <location>
        <begin position="1"/>
        <end position="13"/>
    </location>
</feature>
<evidence type="ECO:0000313" key="8">
    <source>
        <dbReference type="EMBL" id="OLL22103.1"/>
    </source>
</evidence>
<proteinExistence type="inferred from homology"/>
<dbReference type="PROSITE" id="PS00108">
    <property type="entry name" value="PROTEIN_KINASE_ST"/>
    <property type="match status" value="1"/>
</dbReference>
<dbReference type="EMBL" id="LXFE01003903">
    <property type="protein sequence ID" value="OLL22103.1"/>
    <property type="molecule type" value="Genomic_DNA"/>
</dbReference>
<gene>
    <name evidence="8" type="ORF">NEOLI_002814</name>
</gene>
<keyword evidence="9" id="KW-1185">Reference proteome</keyword>
<keyword evidence="2" id="KW-0547">Nucleotide-binding</keyword>
<dbReference type="InterPro" id="IPR008271">
    <property type="entry name" value="Ser/Thr_kinase_AS"/>
</dbReference>
<evidence type="ECO:0000259" key="7">
    <source>
        <dbReference type="PROSITE" id="PS50011"/>
    </source>
</evidence>
<feature type="region of interest" description="Disordered" evidence="6">
    <location>
        <begin position="175"/>
        <end position="209"/>
    </location>
</feature>
<dbReference type="PROSITE" id="PS50011">
    <property type="entry name" value="PROTEIN_KINASE_DOM"/>
    <property type="match status" value="1"/>
</dbReference>
<evidence type="ECO:0000256" key="4">
    <source>
        <dbReference type="ARBA" id="ARBA00022840"/>
    </source>
</evidence>
<dbReference type="OrthoDB" id="5337378at2759"/>
<dbReference type="InterPro" id="IPR011009">
    <property type="entry name" value="Kinase-like_dom_sf"/>
</dbReference>
<evidence type="ECO:0000256" key="5">
    <source>
        <dbReference type="ARBA" id="ARBA00037982"/>
    </source>
</evidence>
<dbReference type="SUPFAM" id="SSF56112">
    <property type="entry name" value="Protein kinase-like (PK-like)"/>
    <property type="match status" value="1"/>
</dbReference>
<dbReference type="AlphaFoldDB" id="A0A1U7LHN2"/>
<evidence type="ECO:0000256" key="2">
    <source>
        <dbReference type="ARBA" id="ARBA00022741"/>
    </source>
</evidence>
<name>A0A1U7LHN2_NEOID</name>
<reference evidence="8 9" key="1">
    <citation type="submission" date="2016-04" db="EMBL/GenBank/DDBJ databases">
        <title>Evolutionary innovation and constraint leading to complex multicellularity in the Ascomycota.</title>
        <authorList>
            <person name="Cisse O."/>
            <person name="Nguyen A."/>
            <person name="Hewitt D.A."/>
            <person name="Jedd G."/>
            <person name="Stajich J.E."/>
        </authorList>
    </citation>
    <scope>NUCLEOTIDE SEQUENCE [LARGE SCALE GENOMIC DNA]</scope>
    <source>
        <strain evidence="8 9">DAH-3</strain>
    </source>
</reference>
<dbReference type="InterPro" id="IPR000719">
    <property type="entry name" value="Prot_kinase_dom"/>
</dbReference>
<dbReference type="GO" id="GO:0005737">
    <property type="term" value="C:cytoplasm"/>
    <property type="evidence" value="ECO:0007669"/>
    <property type="project" value="TreeGrafter"/>
</dbReference>
<evidence type="ECO:0000256" key="3">
    <source>
        <dbReference type="ARBA" id="ARBA00022777"/>
    </source>
</evidence>
<dbReference type="CDD" id="cd14052">
    <property type="entry name" value="PTKc_Wee1_fungi"/>
    <property type="match status" value="1"/>
</dbReference>
<feature type="compositionally biased region" description="Low complexity" evidence="6">
    <location>
        <begin position="181"/>
        <end position="207"/>
    </location>
</feature>
<keyword evidence="3 8" id="KW-0418">Kinase</keyword>
<dbReference type="STRING" id="1198029.A0A1U7LHN2"/>
<feature type="compositionally biased region" description="Polar residues" evidence="6">
    <location>
        <begin position="24"/>
        <end position="36"/>
    </location>
</feature>
<sequence length="719" mass="79349">MIRSTPQPVSPTDSPFAAPYPATRSRTASANGTPNKFLQKLPLSGGIRRSKTPLAKASDSDTNIMKPAASHALASLKKSEGIMNLEQASHGSPVARRHATRSTVANTARRPISMYHPRTSVVQQVEFGTPGPASKIRRQISIENFLPAQSRDSPFGTPQPIQNPSIHLFNRKAPQRRHPLSQAQNASATPSASSSASSIPSKTSVSSNDKHSFFTPQNYKLVKPFQAAFMSTGLLSKRNRPPAGKAKASLPPDTPCKRPAPFGATSTSAPATSPLGGSKSGHNDDLMLDVDHDTSFTRSVRSSSSELELPPTPTKGLFAGGRVNRNWRDLKAITVYSYTPEHNSDDLKTPVNTNKRFDPPDPSSLSISGHTTPVAVIPPLVSPPRGGAFEAKFQFAELAGSGQFSEVYVAQEKFGNTKYAVKKRKHPFFGAKDRLRCLEEVEILKHLGQHDHIVHLYDSWEQDGRLFIQTEYCDNGNLEDFLQEYGRHARLDEFRVWKVLTEITLGLQHIHDNGVIHLDLKPANIFITFEGTLKIGDFGMATKWPAPRNIEREGDREYIAPEILSCQQYDKPADIFSLGLIMLEIAANIVLPENGLPWQKLRSGDLSDAPRLSASDDGSNSHFKVIVTSHSADARLEANSHPKSYDQGGLDRMVRWMLHPDPRGRPAVSHILGCSDIIWIDARRQAGAIIYEGDWGPEPRSENKDMLNNQDDQDWRMQM</sequence>
<organism evidence="8 9">
    <name type="scientific">Neolecta irregularis (strain DAH-3)</name>
    <dbReference type="NCBI Taxonomy" id="1198029"/>
    <lineage>
        <taxon>Eukaryota</taxon>
        <taxon>Fungi</taxon>
        <taxon>Dikarya</taxon>
        <taxon>Ascomycota</taxon>
        <taxon>Taphrinomycotina</taxon>
        <taxon>Neolectales</taxon>
        <taxon>Neolectaceae</taxon>
        <taxon>Neolecta</taxon>
    </lineage>
</organism>
<dbReference type="InterPro" id="IPR050339">
    <property type="entry name" value="CC_SR_Kinase"/>
</dbReference>
<feature type="domain" description="Protein kinase" evidence="7">
    <location>
        <begin position="393"/>
        <end position="680"/>
    </location>
</feature>
<dbReference type="Gene3D" id="1.10.510.10">
    <property type="entry name" value="Transferase(Phosphotransferase) domain 1"/>
    <property type="match status" value="1"/>
</dbReference>
<dbReference type="GO" id="GO:0005524">
    <property type="term" value="F:ATP binding"/>
    <property type="evidence" value="ECO:0007669"/>
    <property type="project" value="UniProtKB-KW"/>
</dbReference>
<feature type="region of interest" description="Disordered" evidence="6">
    <location>
        <begin position="1"/>
        <end position="62"/>
    </location>
</feature>
<evidence type="ECO:0000256" key="6">
    <source>
        <dbReference type="SAM" id="MobiDB-lite"/>
    </source>
</evidence>
<dbReference type="Gene3D" id="3.30.200.20">
    <property type="entry name" value="Phosphorylase Kinase, domain 1"/>
    <property type="match status" value="1"/>
</dbReference>
<dbReference type="GO" id="GO:0110031">
    <property type="term" value="P:negative regulation of G2/MI transition of meiotic cell cycle"/>
    <property type="evidence" value="ECO:0007669"/>
    <property type="project" value="TreeGrafter"/>
</dbReference>
<dbReference type="PANTHER" id="PTHR11042">
    <property type="entry name" value="EUKARYOTIC TRANSLATION INITIATION FACTOR 2-ALPHA KINASE EIF2-ALPHA KINASE -RELATED"/>
    <property type="match status" value="1"/>
</dbReference>
<dbReference type="Pfam" id="PF00069">
    <property type="entry name" value="Pkinase"/>
    <property type="match status" value="1"/>
</dbReference>
<comment type="similarity">
    <text evidence="5">Belongs to the protein kinase superfamily. Ser/Thr protein kinase family. GCN2 subfamily.</text>
</comment>
<feature type="compositionally biased region" description="Basic and acidic residues" evidence="6">
    <location>
        <begin position="281"/>
        <end position="295"/>
    </location>
</feature>
<comment type="caution">
    <text evidence="8">The sequence shown here is derived from an EMBL/GenBank/DDBJ whole genome shotgun (WGS) entry which is preliminary data.</text>
</comment>
<dbReference type="GO" id="GO:0004713">
    <property type="term" value="F:protein tyrosine kinase activity"/>
    <property type="evidence" value="ECO:0007669"/>
    <property type="project" value="TreeGrafter"/>
</dbReference>
<dbReference type="GO" id="GO:0005634">
    <property type="term" value="C:nucleus"/>
    <property type="evidence" value="ECO:0007669"/>
    <property type="project" value="TreeGrafter"/>
</dbReference>
<keyword evidence="1" id="KW-0808">Transferase</keyword>
<feature type="region of interest" description="Disordered" evidence="6">
    <location>
        <begin position="695"/>
        <end position="719"/>
    </location>
</feature>
<dbReference type="OMA" id="EQPHTPC"/>
<keyword evidence="4" id="KW-0067">ATP-binding</keyword>
<feature type="region of interest" description="Disordered" evidence="6">
    <location>
        <begin position="236"/>
        <end position="316"/>
    </location>
</feature>
<evidence type="ECO:0000256" key="1">
    <source>
        <dbReference type="ARBA" id="ARBA00022679"/>
    </source>
</evidence>
<accession>A0A1U7LHN2</accession>
<protein>
    <submittedName>
        <fullName evidence="8">Mitosis inhibitor protein kinase wee1</fullName>
    </submittedName>
</protein>
<evidence type="ECO:0000313" key="9">
    <source>
        <dbReference type="Proteomes" id="UP000186594"/>
    </source>
</evidence>
<dbReference type="Proteomes" id="UP000186594">
    <property type="component" value="Unassembled WGS sequence"/>
</dbReference>